<sequence length="106" mass="12128">MSEAVMPGGWSDEKPVTLEVIQICLQVRRFILEKSENHSRIFIPLKFRYQIVAGKNYLVKVYVAEDKCAHALIYQSTDGKLTVEVVQYPKTFDDPLTPPKQSASRK</sequence>
<keyword evidence="3" id="KW-0963">Cytoplasm</keyword>
<dbReference type="AlphaFoldDB" id="A0A8M2BFV8"/>
<accession>A0A8M2BFV8</accession>
<dbReference type="PANTHER" id="PTHR11414">
    <property type="entry name" value="CYSTATIN FAMILY MEMBER"/>
    <property type="match status" value="1"/>
</dbReference>
<keyword evidence="7" id="KW-1185">Reference proteome</keyword>
<name>A0A8M2BFV8_DANRE</name>
<reference evidence="8" key="1">
    <citation type="submission" date="2025-08" db="UniProtKB">
        <authorList>
            <consortium name="RefSeq"/>
        </authorList>
    </citation>
    <scope>IDENTIFICATION</scope>
    <source>
        <strain evidence="8">Tuebingen</strain>
        <tissue evidence="8">Fibroblasts and whole tissue</tissue>
    </source>
</reference>
<organism evidence="7 8">
    <name type="scientific">Danio rerio</name>
    <name type="common">Zebrafish</name>
    <name type="synonym">Brachydanio rerio</name>
    <dbReference type="NCBI Taxonomy" id="7955"/>
    <lineage>
        <taxon>Eukaryota</taxon>
        <taxon>Metazoa</taxon>
        <taxon>Chordata</taxon>
        <taxon>Craniata</taxon>
        <taxon>Vertebrata</taxon>
        <taxon>Euteleostomi</taxon>
        <taxon>Actinopterygii</taxon>
        <taxon>Neopterygii</taxon>
        <taxon>Teleostei</taxon>
        <taxon>Ostariophysi</taxon>
        <taxon>Cypriniformes</taxon>
        <taxon>Danionidae</taxon>
        <taxon>Danioninae</taxon>
        <taxon>Danio</taxon>
    </lineage>
</organism>
<dbReference type="PRINTS" id="PR00295">
    <property type="entry name" value="STEFINA"/>
</dbReference>
<dbReference type="SUPFAM" id="SSF54403">
    <property type="entry name" value="Cystatin/monellin"/>
    <property type="match status" value="1"/>
</dbReference>
<evidence type="ECO:0000313" key="8">
    <source>
        <dbReference type="RefSeq" id="XP_005168661.3"/>
    </source>
</evidence>
<dbReference type="OrthoDB" id="6115262at2759"/>
<proteinExistence type="inferred from homology"/>
<evidence type="ECO:0000256" key="5">
    <source>
        <dbReference type="ARBA" id="ARBA00022704"/>
    </source>
</evidence>
<dbReference type="InterPro" id="IPR000010">
    <property type="entry name" value="Cystatin_dom"/>
</dbReference>
<evidence type="ECO:0000256" key="4">
    <source>
        <dbReference type="ARBA" id="ARBA00022690"/>
    </source>
</evidence>
<evidence type="ECO:0000313" key="7">
    <source>
        <dbReference type="Proteomes" id="UP000000437"/>
    </source>
</evidence>
<dbReference type="GO" id="GO:0004869">
    <property type="term" value="F:cysteine-type endopeptidase inhibitor activity"/>
    <property type="evidence" value="ECO:0000318"/>
    <property type="project" value="GO_Central"/>
</dbReference>
<comment type="subcellular location">
    <subcellularLocation>
        <location evidence="1">Cytoplasm</location>
    </subcellularLocation>
</comment>
<dbReference type="Pfam" id="PF00031">
    <property type="entry name" value="Cystatin"/>
    <property type="match status" value="1"/>
</dbReference>
<dbReference type="Gene3D" id="3.10.450.10">
    <property type="match status" value="1"/>
</dbReference>
<comment type="similarity">
    <text evidence="2">Belongs to the cystatin family.</text>
</comment>
<dbReference type="PANTHER" id="PTHR11414:SF21">
    <property type="entry name" value="CYSTATIN 14A, TANDEM DUPLICATE 1-RELATED"/>
    <property type="match status" value="1"/>
</dbReference>
<keyword evidence="4" id="KW-0646">Protease inhibitor</keyword>
<dbReference type="KEGG" id="dre:101886910"/>
<dbReference type="OMA" id="KCAHALI"/>
<keyword evidence="5" id="KW-0789">Thiol protease inhibitor</keyword>
<evidence type="ECO:0000256" key="1">
    <source>
        <dbReference type="ARBA" id="ARBA00004496"/>
    </source>
</evidence>
<dbReference type="InterPro" id="IPR046350">
    <property type="entry name" value="Cystatin_sf"/>
</dbReference>
<dbReference type="GeneID" id="101886910"/>
<gene>
    <name evidence="8" type="primary">LOC101886910</name>
</gene>
<evidence type="ECO:0000259" key="6">
    <source>
        <dbReference type="Pfam" id="PF00031"/>
    </source>
</evidence>
<feature type="domain" description="Cystatin" evidence="6">
    <location>
        <begin position="34"/>
        <end position="79"/>
    </location>
</feature>
<protein>
    <submittedName>
        <fullName evidence="8">Cystatin-A-like</fullName>
    </submittedName>
</protein>
<dbReference type="RefSeq" id="XP_005168661.3">
    <property type="nucleotide sequence ID" value="XM_005168604.5"/>
</dbReference>
<dbReference type="Proteomes" id="UP000000437">
    <property type="component" value="Chromosome 5"/>
</dbReference>
<evidence type="ECO:0000256" key="3">
    <source>
        <dbReference type="ARBA" id="ARBA00022490"/>
    </source>
</evidence>
<evidence type="ECO:0000256" key="2">
    <source>
        <dbReference type="ARBA" id="ARBA00009403"/>
    </source>
</evidence>
<dbReference type="InterPro" id="IPR001713">
    <property type="entry name" value="Prot_inh_stefin"/>
</dbReference>
<dbReference type="GO" id="GO:0005829">
    <property type="term" value="C:cytosol"/>
    <property type="evidence" value="ECO:0000318"/>
    <property type="project" value="GO_Central"/>
</dbReference>